<dbReference type="GO" id="GO:0003676">
    <property type="term" value="F:nucleic acid binding"/>
    <property type="evidence" value="ECO:0007669"/>
    <property type="project" value="InterPro"/>
</dbReference>
<keyword evidence="2" id="KW-1185">Reference proteome</keyword>
<dbReference type="Proteomes" id="UP000765509">
    <property type="component" value="Unassembled WGS sequence"/>
</dbReference>
<dbReference type="InterPro" id="IPR036397">
    <property type="entry name" value="RNaseH_sf"/>
</dbReference>
<dbReference type="InterPro" id="IPR012337">
    <property type="entry name" value="RNaseH-like_sf"/>
</dbReference>
<comment type="caution">
    <text evidence="1">The sequence shown here is derived from an EMBL/GenBank/DDBJ whole genome shotgun (WGS) entry which is preliminary data.</text>
</comment>
<organism evidence="1 2">
    <name type="scientific">Austropuccinia psidii MF-1</name>
    <dbReference type="NCBI Taxonomy" id="1389203"/>
    <lineage>
        <taxon>Eukaryota</taxon>
        <taxon>Fungi</taxon>
        <taxon>Dikarya</taxon>
        <taxon>Basidiomycota</taxon>
        <taxon>Pucciniomycotina</taxon>
        <taxon>Pucciniomycetes</taxon>
        <taxon>Pucciniales</taxon>
        <taxon>Sphaerophragmiaceae</taxon>
        <taxon>Austropuccinia</taxon>
    </lineage>
</organism>
<dbReference type="OrthoDB" id="2273864at2759"/>
<reference evidence="1" key="1">
    <citation type="submission" date="2021-03" db="EMBL/GenBank/DDBJ databases">
        <title>Draft genome sequence of rust myrtle Austropuccinia psidii MF-1, a brazilian biotype.</title>
        <authorList>
            <person name="Quecine M.C."/>
            <person name="Pachon D.M.R."/>
            <person name="Bonatelli M.L."/>
            <person name="Correr F.H."/>
            <person name="Franceschini L.M."/>
            <person name="Leite T.F."/>
            <person name="Margarido G.R.A."/>
            <person name="Almeida C.A."/>
            <person name="Ferrarezi J.A."/>
            <person name="Labate C.A."/>
        </authorList>
    </citation>
    <scope>NUCLEOTIDE SEQUENCE</scope>
    <source>
        <strain evidence="1">MF-1</strain>
    </source>
</reference>
<evidence type="ECO:0000313" key="1">
    <source>
        <dbReference type="EMBL" id="MBW0578790.1"/>
    </source>
</evidence>
<sequence length="118" mass="13349">MEWVTALPPGGDRSLNAFIVLVHRYSKLPMCLPCHKDDTAMDTAIMIWNHVLSHTGLSLNVISARYPKLTSALLKNLNKLFGTKLSFYIAYHSQTNRLSKIMIQTLEDMIRRLCACGL</sequence>
<gene>
    <name evidence="1" type="ORF">O181_118505</name>
</gene>
<dbReference type="PANTHER" id="PTHR37984">
    <property type="entry name" value="PROTEIN CBG26694"/>
    <property type="match status" value="1"/>
</dbReference>
<dbReference type="InterPro" id="IPR050951">
    <property type="entry name" value="Retrovirus_Pol_polyprotein"/>
</dbReference>
<evidence type="ECO:0000313" key="2">
    <source>
        <dbReference type="Proteomes" id="UP000765509"/>
    </source>
</evidence>
<accession>A0A9Q3KCE5</accession>
<dbReference type="SUPFAM" id="SSF53098">
    <property type="entry name" value="Ribonuclease H-like"/>
    <property type="match status" value="1"/>
</dbReference>
<dbReference type="Gene3D" id="3.30.420.10">
    <property type="entry name" value="Ribonuclease H-like superfamily/Ribonuclease H"/>
    <property type="match status" value="1"/>
</dbReference>
<name>A0A9Q3KCE5_9BASI</name>
<proteinExistence type="predicted"/>
<evidence type="ECO:0008006" key="3">
    <source>
        <dbReference type="Google" id="ProtNLM"/>
    </source>
</evidence>
<protein>
    <recommendedName>
        <fullName evidence="3">Integrase catalytic domain-containing protein</fullName>
    </recommendedName>
</protein>
<dbReference type="EMBL" id="AVOT02103535">
    <property type="protein sequence ID" value="MBW0578790.1"/>
    <property type="molecule type" value="Genomic_DNA"/>
</dbReference>
<dbReference type="PANTHER" id="PTHR37984:SF5">
    <property type="entry name" value="PROTEIN NYNRIN-LIKE"/>
    <property type="match status" value="1"/>
</dbReference>
<dbReference type="AlphaFoldDB" id="A0A9Q3KCE5"/>